<keyword evidence="2" id="KW-0347">Helicase</keyword>
<feature type="compositionally biased region" description="Low complexity" evidence="1">
    <location>
        <begin position="119"/>
        <end position="131"/>
    </location>
</feature>
<gene>
    <name evidence="2" type="primary">srs2_1</name>
    <name evidence="2" type="ORF">SLS58_003247</name>
</gene>
<dbReference type="Proteomes" id="UP001521184">
    <property type="component" value="Unassembled WGS sequence"/>
</dbReference>
<feature type="region of interest" description="Disordered" evidence="1">
    <location>
        <begin position="119"/>
        <end position="155"/>
    </location>
</feature>
<evidence type="ECO:0000313" key="2">
    <source>
        <dbReference type="EMBL" id="KAL1646290.1"/>
    </source>
</evidence>
<name>A0ABR3TWF1_9PEZI</name>
<keyword evidence="2" id="KW-0067">ATP-binding</keyword>
<sequence>MNEALRPNASSSKHSKVDRQKSAMEAQALSKKRKRQPVNGVRSAYGQRIQDAPVPPTMPASRPSSKPGFSRSSDFNFAVSIRTRAASRAEAAAIEAATIESAAIASAAAANPAATPAATTSSAASSASAPTQQKRYRTRAASAAGAFENDEDANTDAKVNKTAATVVVVVNKPTTAPAPPKPRTTTLSAHKILTLALLRLCANTPTLMQRLNNRAPWSSSDPRPRLRIRPLFDDVRSGRYGAVDVGDVTFSPLGRVVAAGSEQEKAEKKKRRDAILRGILDRVVRDTRDGTDALANAGYFLLVLVEVQRCCVLREEAEAREDGGGGADAGGADEYNARLMERVSLPWMVEAVFKMIVILVSWQRPLVPRGKDEEGKEEDEGCVLSTEQLVALVEGEVEEAVKLVEGLAD</sequence>
<reference evidence="2 3" key="1">
    <citation type="journal article" date="2023" name="Plant Dis.">
        <title>First Report of Diplodia intermedia Causing Canker and Dieback Diseases on Apple Trees in Canada.</title>
        <authorList>
            <person name="Ellouze W."/>
            <person name="Ilyukhin E."/>
            <person name="Sulman M."/>
            <person name="Ali S."/>
        </authorList>
    </citation>
    <scope>NUCLEOTIDE SEQUENCE [LARGE SCALE GENOMIC DNA]</scope>
    <source>
        <strain evidence="2 3">M45-28</strain>
    </source>
</reference>
<protein>
    <submittedName>
        <fullName evidence="2">ATP-dependent DNA helicase srs2</fullName>
    </submittedName>
</protein>
<keyword evidence="2" id="KW-0378">Hydrolase</keyword>
<feature type="region of interest" description="Disordered" evidence="1">
    <location>
        <begin position="1"/>
        <end position="73"/>
    </location>
</feature>
<evidence type="ECO:0000313" key="3">
    <source>
        <dbReference type="Proteomes" id="UP001521184"/>
    </source>
</evidence>
<accession>A0ABR3TWF1</accession>
<dbReference type="EMBL" id="JAKEKT020000016">
    <property type="protein sequence ID" value="KAL1646290.1"/>
    <property type="molecule type" value="Genomic_DNA"/>
</dbReference>
<proteinExistence type="predicted"/>
<evidence type="ECO:0000256" key="1">
    <source>
        <dbReference type="SAM" id="MobiDB-lite"/>
    </source>
</evidence>
<dbReference type="GO" id="GO:0004386">
    <property type="term" value="F:helicase activity"/>
    <property type="evidence" value="ECO:0007669"/>
    <property type="project" value="UniProtKB-KW"/>
</dbReference>
<organism evidence="2 3">
    <name type="scientific">Diplodia intermedia</name>
    <dbReference type="NCBI Taxonomy" id="856260"/>
    <lineage>
        <taxon>Eukaryota</taxon>
        <taxon>Fungi</taxon>
        <taxon>Dikarya</taxon>
        <taxon>Ascomycota</taxon>
        <taxon>Pezizomycotina</taxon>
        <taxon>Dothideomycetes</taxon>
        <taxon>Dothideomycetes incertae sedis</taxon>
        <taxon>Botryosphaeriales</taxon>
        <taxon>Botryosphaeriaceae</taxon>
        <taxon>Diplodia</taxon>
    </lineage>
</organism>
<keyword evidence="2" id="KW-0547">Nucleotide-binding</keyword>
<keyword evidence="3" id="KW-1185">Reference proteome</keyword>
<comment type="caution">
    <text evidence="2">The sequence shown here is derived from an EMBL/GenBank/DDBJ whole genome shotgun (WGS) entry which is preliminary data.</text>
</comment>